<evidence type="ECO:0000256" key="1">
    <source>
        <dbReference type="SAM" id="MobiDB-lite"/>
    </source>
</evidence>
<reference evidence="2" key="1">
    <citation type="journal article" date="2020" name="Cell">
        <title>Large-Scale Comparative Analyses of Tick Genomes Elucidate Their Genetic Diversity and Vector Capacities.</title>
        <authorList>
            <consortium name="Tick Genome and Microbiome Consortium (TIGMIC)"/>
            <person name="Jia N."/>
            <person name="Wang J."/>
            <person name="Shi W."/>
            <person name="Du L."/>
            <person name="Sun Y."/>
            <person name="Zhan W."/>
            <person name="Jiang J.F."/>
            <person name="Wang Q."/>
            <person name="Zhang B."/>
            <person name="Ji P."/>
            <person name="Bell-Sakyi L."/>
            <person name="Cui X.M."/>
            <person name="Yuan T.T."/>
            <person name="Jiang B.G."/>
            <person name="Yang W.F."/>
            <person name="Lam T.T."/>
            <person name="Chang Q.C."/>
            <person name="Ding S.J."/>
            <person name="Wang X.J."/>
            <person name="Zhu J.G."/>
            <person name="Ruan X.D."/>
            <person name="Zhao L."/>
            <person name="Wei J.T."/>
            <person name="Ye R.Z."/>
            <person name="Que T.C."/>
            <person name="Du C.H."/>
            <person name="Zhou Y.H."/>
            <person name="Cheng J.X."/>
            <person name="Dai P.F."/>
            <person name="Guo W.B."/>
            <person name="Han X.H."/>
            <person name="Huang E.J."/>
            <person name="Li L.F."/>
            <person name="Wei W."/>
            <person name="Gao Y.C."/>
            <person name="Liu J.Z."/>
            <person name="Shao H.Z."/>
            <person name="Wang X."/>
            <person name="Wang C.C."/>
            <person name="Yang T.C."/>
            <person name="Huo Q.B."/>
            <person name="Li W."/>
            <person name="Chen H.Y."/>
            <person name="Chen S.E."/>
            <person name="Zhou L.G."/>
            <person name="Ni X.B."/>
            <person name="Tian J.H."/>
            <person name="Sheng Y."/>
            <person name="Liu T."/>
            <person name="Pan Y.S."/>
            <person name="Xia L.Y."/>
            <person name="Li J."/>
            <person name="Zhao F."/>
            <person name="Cao W.C."/>
        </authorList>
    </citation>
    <scope>NUCLEOTIDE SEQUENCE</scope>
    <source>
        <strain evidence="2">Rsan-2018</strain>
    </source>
</reference>
<evidence type="ECO:0000313" key="2">
    <source>
        <dbReference type="EMBL" id="KAH7957814.1"/>
    </source>
</evidence>
<comment type="caution">
    <text evidence="2">The sequence shown here is derived from an EMBL/GenBank/DDBJ whole genome shotgun (WGS) entry which is preliminary data.</text>
</comment>
<dbReference type="EMBL" id="JABSTV010001250">
    <property type="protein sequence ID" value="KAH7957814.1"/>
    <property type="molecule type" value="Genomic_DNA"/>
</dbReference>
<evidence type="ECO:0000313" key="3">
    <source>
        <dbReference type="Proteomes" id="UP000821837"/>
    </source>
</evidence>
<name>A0A9D4SZS5_RHISA</name>
<feature type="region of interest" description="Disordered" evidence="1">
    <location>
        <begin position="1"/>
        <end position="36"/>
    </location>
</feature>
<keyword evidence="3" id="KW-1185">Reference proteome</keyword>
<organism evidence="2 3">
    <name type="scientific">Rhipicephalus sanguineus</name>
    <name type="common">Brown dog tick</name>
    <name type="synonym">Ixodes sanguineus</name>
    <dbReference type="NCBI Taxonomy" id="34632"/>
    <lineage>
        <taxon>Eukaryota</taxon>
        <taxon>Metazoa</taxon>
        <taxon>Ecdysozoa</taxon>
        <taxon>Arthropoda</taxon>
        <taxon>Chelicerata</taxon>
        <taxon>Arachnida</taxon>
        <taxon>Acari</taxon>
        <taxon>Parasitiformes</taxon>
        <taxon>Ixodida</taxon>
        <taxon>Ixodoidea</taxon>
        <taxon>Ixodidae</taxon>
        <taxon>Rhipicephalinae</taxon>
        <taxon>Rhipicephalus</taxon>
        <taxon>Rhipicephalus</taxon>
    </lineage>
</organism>
<reference evidence="2" key="2">
    <citation type="submission" date="2021-09" db="EMBL/GenBank/DDBJ databases">
        <authorList>
            <person name="Jia N."/>
            <person name="Wang J."/>
            <person name="Shi W."/>
            <person name="Du L."/>
            <person name="Sun Y."/>
            <person name="Zhan W."/>
            <person name="Jiang J."/>
            <person name="Wang Q."/>
            <person name="Zhang B."/>
            <person name="Ji P."/>
            <person name="Sakyi L.B."/>
            <person name="Cui X."/>
            <person name="Yuan T."/>
            <person name="Jiang B."/>
            <person name="Yang W."/>
            <person name="Lam T.T.-Y."/>
            <person name="Chang Q."/>
            <person name="Ding S."/>
            <person name="Wang X."/>
            <person name="Zhu J."/>
            <person name="Ruan X."/>
            <person name="Zhao L."/>
            <person name="Wei J."/>
            <person name="Que T."/>
            <person name="Du C."/>
            <person name="Cheng J."/>
            <person name="Dai P."/>
            <person name="Han X."/>
            <person name="Huang E."/>
            <person name="Gao Y."/>
            <person name="Liu J."/>
            <person name="Shao H."/>
            <person name="Ye R."/>
            <person name="Li L."/>
            <person name="Wei W."/>
            <person name="Wang X."/>
            <person name="Wang C."/>
            <person name="Huo Q."/>
            <person name="Li W."/>
            <person name="Guo W."/>
            <person name="Chen H."/>
            <person name="Chen S."/>
            <person name="Zhou L."/>
            <person name="Zhou L."/>
            <person name="Ni X."/>
            <person name="Tian J."/>
            <person name="Zhou Y."/>
            <person name="Sheng Y."/>
            <person name="Liu T."/>
            <person name="Pan Y."/>
            <person name="Xia L."/>
            <person name="Li J."/>
            <person name="Zhao F."/>
            <person name="Cao W."/>
        </authorList>
    </citation>
    <scope>NUCLEOTIDE SEQUENCE</scope>
    <source>
        <strain evidence="2">Rsan-2018</strain>
        <tissue evidence="2">Larvae</tissue>
    </source>
</reference>
<dbReference type="AlphaFoldDB" id="A0A9D4SZS5"/>
<gene>
    <name evidence="2" type="ORF">HPB52_023150</name>
</gene>
<accession>A0A9D4SZS5</accession>
<proteinExistence type="predicted"/>
<dbReference type="Proteomes" id="UP000821837">
    <property type="component" value="Unassembled WGS sequence"/>
</dbReference>
<sequence>MPSFHRCLASPRGRPSEDGKLLKQLPRPATTGSGAAMDARRLHAVFLQEQKMFEAIMQIPSLVQTQADILDEIRSLRSDQRAIELKVTDLAVKVERAEGFASSPFVVIL</sequence>
<protein>
    <submittedName>
        <fullName evidence="2">Uncharacterized protein</fullName>
    </submittedName>
</protein>